<dbReference type="InterPro" id="IPR004046">
    <property type="entry name" value="GST_C"/>
</dbReference>
<protein>
    <recommendedName>
        <fullName evidence="1">glutathione transferase</fullName>
        <ecNumber evidence="1">2.5.1.18</ecNumber>
    </recommendedName>
</protein>
<dbReference type="PANTHER" id="PTHR44051">
    <property type="entry name" value="GLUTATHIONE S-TRANSFERASE-RELATED"/>
    <property type="match status" value="1"/>
</dbReference>
<comment type="caution">
    <text evidence="7">The sequence shown here is derived from an EMBL/GenBank/DDBJ whole genome shotgun (WGS) entry which is preliminary data.</text>
</comment>
<dbReference type="EC" id="2.5.1.18" evidence="1"/>
<dbReference type="SFLD" id="SFLDG00358">
    <property type="entry name" value="Main_(cytGST)"/>
    <property type="match status" value="1"/>
</dbReference>
<dbReference type="GO" id="GO:0005737">
    <property type="term" value="C:cytoplasm"/>
    <property type="evidence" value="ECO:0007669"/>
    <property type="project" value="UniProtKB-ARBA"/>
</dbReference>
<sequence length="227" mass="25938">MIVLHHLNNSRSQRILWLLEELGLDYELKVYQRNSKTQLAPDELKAVHPLGKSPVLTDGDQTIAESGLIIDYLIQTYAPQWQPEAGTTAWYDNQYWLHFAEGSLMPPLLLTLVFDTIRKSRMPFIAKPIARAIADRVTKQFVSPDIERLLNFINAQLEGRDWFIADQPCGADFQMSFPLEAARARGLVTDAQHPNILRFLNQVAQREAYQRALQQGGRYAYALKKTA</sequence>
<dbReference type="PANTHER" id="PTHR44051:SF9">
    <property type="entry name" value="GLUTATHIONE S-TRANSFERASE 1"/>
    <property type="match status" value="1"/>
</dbReference>
<evidence type="ECO:0000256" key="4">
    <source>
        <dbReference type="RuleBase" id="RU003494"/>
    </source>
</evidence>
<dbReference type="EMBL" id="AAOE01000007">
    <property type="protein sequence ID" value="EAR09792.1"/>
    <property type="molecule type" value="Genomic_DNA"/>
</dbReference>
<dbReference type="OrthoDB" id="9810080at2"/>
<dbReference type="HOGENOM" id="CLU_011226_15_5_6"/>
<evidence type="ECO:0000256" key="3">
    <source>
        <dbReference type="ARBA" id="ARBA00047960"/>
    </source>
</evidence>
<dbReference type="FunFam" id="3.40.30.10:FF:000156">
    <property type="entry name" value="Glutathione S-transferase 1"/>
    <property type="match status" value="1"/>
</dbReference>
<proteinExistence type="inferred from homology"/>
<organism evidence="7 8">
    <name type="scientific">Reinekea blandensis MED297</name>
    <dbReference type="NCBI Taxonomy" id="314283"/>
    <lineage>
        <taxon>Bacteria</taxon>
        <taxon>Pseudomonadati</taxon>
        <taxon>Pseudomonadota</taxon>
        <taxon>Gammaproteobacteria</taxon>
        <taxon>Oceanospirillales</taxon>
        <taxon>Saccharospirillaceae</taxon>
        <taxon>Reinekea</taxon>
    </lineage>
</organism>
<dbReference type="SFLD" id="SFLDG01150">
    <property type="entry name" value="Main.1:_Beta-like"/>
    <property type="match status" value="1"/>
</dbReference>
<dbReference type="GO" id="GO:0004601">
    <property type="term" value="F:peroxidase activity"/>
    <property type="evidence" value="ECO:0007669"/>
    <property type="project" value="UniProtKB-ARBA"/>
</dbReference>
<evidence type="ECO:0000313" key="8">
    <source>
        <dbReference type="Proteomes" id="UP000005953"/>
    </source>
</evidence>
<dbReference type="RefSeq" id="WP_008048248.1">
    <property type="nucleotide sequence ID" value="NZ_CH724155.1"/>
</dbReference>
<keyword evidence="2 7" id="KW-0808">Transferase</keyword>
<dbReference type="SFLD" id="SFLDS00019">
    <property type="entry name" value="Glutathione_Transferase_(cytos"/>
    <property type="match status" value="1"/>
</dbReference>
<dbReference type="Pfam" id="PF02798">
    <property type="entry name" value="GST_N"/>
    <property type="match status" value="1"/>
</dbReference>
<evidence type="ECO:0000313" key="7">
    <source>
        <dbReference type="EMBL" id="EAR09792.1"/>
    </source>
</evidence>
<dbReference type="CDD" id="cd03189">
    <property type="entry name" value="GST_C_GTT1_like"/>
    <property type="match status" value="1"/>
</dbReference>
<dbReference type="STRING" id="314283.MED297_05569"/>
<dbReference type="InterPro" id="IPR036249">
    <property type="entry name" value="Thioredoxin-like_sf"/>
</dbReference>
<feature type="domain" description="GST C-terminal" evidence="6">
    <location>
        <begin position="86"/>
        <end position="223"/>
    </location>
</feature>
<evidence type="ECO:0000256" key="2">
    <source>
        <dbReference type="ARBA" id="ARBA00022679"/>
    </source>
</evidence>
<comment type="similarity">
    <text evidence="4">Belongs to the GST superfamily.</text>
</comment>
<dbReference type="InterPro" id="IPR036282">
    <property type="entry name" value="Glutathione-S-Trfase_C_sf"/>
</dbReference>
<gene>
    <name evidence="7" type="ORF">MED297_05569</name>
</gene>
<dbReference type="AlphaFoldDB" id="A4BD48"/>
<evidence type="ECO:0000259" key="6">
    <source>
        <dbReference type="PROSITE" id="PS50405"/>
    </source>
</evidence>
<accession>A4BD48</accession>
<name>A4BD48_9GAMM</name>
<comment type="catalytic activity">
    <reaction evidence="3">
        <text>RX + glutathione = an S-substituted glutathione + a halide anion + H(+)</text>
        <dbReference type="Rhea" id="RHEA:16437"/>
        <dbReference type="ChEBI" id="CHEBI:15378"/>
        <dbReference type="ChEBI" id="CHEBI:16042"/>
        <dbReference type="ChEBI" id="CHEBI:17792"/>
        <dbReference type="ChEBI" id="CHEBI:57925"/>
        <dbReference type="ChEBI" id="CHEBI:90779"/>
        <dbReference type="EC" id="2.5.1.18"/>
    </reaction>
</comment>
<dbReference type="InterPro" id="IPR040079">
    <property type="entry name" value="Glutathione_S-Trfase"/>
</dbReference>
<dbReference type="Gene3D" id="1.20.1050.10">
    <property type="match status" value="1"/>
</dbReference>
<dbReference type="PROSITE" id="PS50404">
    <property type="entry name" value="GST_NTER"/>
    <property type="match status" value="1"/>
</dbReference>
<dbReference type="PROSITE" id="PS50405">
    <property type="entry name" value="GST_CTER"/>
    <property type="match status" value="1"/>
</dbReference>
<evidence type="ECO:0000256" key="1">
    <source>
        <dbReference type="ARBA" id="ARBA00012452"/>
    </source>
</evidence>
<dbReference type="CDD" id="cd03046">
    <property type="entry name" value="GST_N_GTT1_like"/>
    <property type="match status" value="1"/>
</dbReference>
<dbReference type="InterPro" id="IPR010987">
    <property type="entry name" value="Glutathione-S-Trfase_C-like"/>
</dbReference>
<reference evidence="7 8" key="1">
    <citation type="submission" date="2006-02" db="EMBL/GenBank/DDBJ databases">
        <authorList>
            <person name="Pinhassi J."/>
            <person name="Pedros-Alio C."/>
            <person name="Ferriera S."/>
            <person name="Johnson J."/>
            <person name="Kravitz S."/>
            <person name="Halpern A."/>
            <person name="Remington K."/>
            <person name="Beeson K."/>
            <person name="Tran B."/>
            <person name="Rogers Y.-H."/>
            <person name="Friedman R."/>
            <person name="Venter J.C."/>
        </authorList>
    </citation>
    <scope>NUCLEOTIDE SEQUENCE [LARGE SCALE GENOMIC DNA]</scope>
    <source>
        <strain evidence="7 8">MED297</strain>
    </source>
</reference>
<dbReference type="InterPro" id="IPR004045">
    <property type="entry name" value="Glutathione_S-Trfase_N"/>
</dbReference>
<dbReference type="SUPFAM" id="SSF47616">
    <property type="entry name" value="GST C-terminal domain-like"/>
    <property type="match status" value="1"/>
</dbReference>
<dbReference type="Gene3D" id="3.40.30.10">
    <property type="entry name" value="Glutaredoxin"/>
    <property type="match status" value="1"/>
</dbReference>
<dbReference type="SUPFAM" id="SSF52833">
    <property type="entry name" value="Thioredoxin-like"/>
    <property type="match status" value="1"/>
</dbReference>
<dbReference type="Pfam" id="PF00043">
    <property type="entry name" value="GST_C"/>
    <property type="match status" value="1"/>
</dbReference>
<evidence type="ECO:0000259" key="5">
    <source>
        <dbReference type="PROSITE" id="PS50404"/>
    </source>
</evidence>
<keyword evidence="8" id="KW-1185">Reference proteome</keyword>
<dbReference type="GO" id="GO:0004364">
    <property type="term" value="F:glutathione transferase activity"/>
    <property type="evidence" value="ECO:0007669"/>
    <property type="project" value="UniProtKB-EC"/>
</dbReference>
<feature type="domain" description="GST N-terminal" evidence="5">
    <location>
        <begin position="1"/>
        <end position="81"/>
    </location>
</feature>
<dbReference type="Proteomes" id="UP000005953">
    <property type="component" value="Unassembled WGS sequence"/>
</dbReference>